<sequence length="38" mass="4264">WMEAPWEIARELQRPLPDGQMQIVAKGERQDIGQSAAG</sequence>
<keyword evidence="2" id="KW-1185">Reference proteome</keyword>
<dbReference type="EMBL" id="VUKA01000086">
    <property type="protein sequence ID" value="KAA2211153.1"/>
    <property type="molecule type" value="Genomic_DNA"/>
</dbReference>
<comment type="caution">
    <text evidence="1">The sequence shown here is derived from an EMBL/GenBank/DDBJ whole genome shotgun (WGS) entry which is preliminary data.</text>
</comment>
<organism evidence="1 2">
    <name type="scientific">Teichococcus oryzae</name>
    <dbReference type="NCBI Taxonomy" id="1608942"/>
    <lineage>
        <taxon>Bacteria</taxon>
        <taxon>Pseudomonadati</taxon>
        <taxon>Pseudomonadota</taxon>
        <taxon>Alphaproteobacteria</taxon>
        <taxon>Acetobacterales</taxon>
        <taxon>Roseomonadaceae</taxon>
        <taxon>Roseomonas</taxon>
    </lineage>
</organism>
<name>A0A5B2TAN4_9PROT</name>
<feature type="non-terminal residue" evidence="1">
    <location>
        <position position="1"/>
    </location>
</feature>
<reference evidence="1 2" key="1">
    <citation type="journal article" date="2015" name="Int. J. Syst. Evol. Microbiol.">
        <title>Roseomonas oryzae sp. nov., isolated from paddy rhizosphere soil.</title>
        <authorList>
            <person name="Ramaprasad E.V."/>
            <person name="Sasikala Ch."/>
            <person name="Ramana Ch.V."/>
        </authorList>
    </citation>
    <scope>NUCLEOTIDE SEQUENCE [LARGE SCALE GENOMIC DNA]</scope>
    <source>
        <strain evidence="1 2">KCTC 42542</strain>
    </source>
</reference>
<evidence type="ECO:0000313" key="2">
    <source>
        <dbReference type="Proteomes" id="UP000322110"/>
    </source>
</evidence>
<dbReference type="AlphaFoldDB" id="A0A5B2TAN4"/>
<proteinExistence type="predicted"/>
<evidence type="ECO:0000313" key="1">
    <source>
        <dbReference type="EMBL" id="KAA2211153.1"/>
    </source>
</evidence>
<protein>
    <submittedName>
        <fullName evidence="1">SOS response-associated peptidase</fullName>
    </submittedName>
</protein>
<dbReference type="Proteomes" id="UP000322110">
    <property type="component" value="Unassembled WGS sequence"/>
</dbReference>
<gene>
    <name evidence="1" type="ORF">F0Q34_21640</name>
</gene>
<accession>A0A5B2TAN4</accession>